<dbReference type="EMBL" id="CADIKI010000014">
    <property type="protein sequence ID" value="CAB3798887.1"/>
    <property type="molecule type" value="Genomic_DNA"/>
</dbReference>
<evidence type="ECO:0000313" key="1">
    <source>
        <dbReference type="EMBL" id="CAB3798887.1"/>
    </source>
</evidence>
<dbReference type="Proteomes" id="UP000494252">
    <property type="component" value="Unassembled WGS sequence"/>
</dbReference>
<keyword evidence="2" id="KW-1185">Reference proteome</keyword>
<evidence type="ECO:0000313" key="2">
    <source>
        <dbReference type="Proteomes" id="UP000494252"/>
    </source>
</evidence>
<protein>
    <submittedName>
        <fullName evidence="1">Uncharacterized protein</fullName>
    </submittedName>
</protein>
<reference evidence="1 2" key="1">
    <citation type="submission" date="2020-04" db="EMBL/GenBank/DDBJ databases">
        <authorList>
            <person name="De Canck E."/>
        </authorList>
    </citation>
    <scope>NUCLEOTIDE SEQUENCE [LARGE SCALE GENOMIC DNA]</scope>
    <source>
        <strain evidence="1 2">LMG 27177</strain>
    </source>
</reference>
<organism evidence="1 2">
    <name type="scientific">Paraburkholderia fynbosensis</name>
    <dbReference type="NCBI Taxonomy" id="1200993"/>
    <lineage>
        <taxon>Bacteria</taxon>
        <taxon>Pseudomonadati</taxon>
        <taxon>Pseudomonadota</taxon>
        <taxon>Betaproteobacteria</taxon>
        <taxon>Burkholderiales</taxon>
        <taxon>Burkholderiaceae</taxon>
        <taxon>Paraburkholderia</taxon>
    </lineage>
</organism>
<name>A0A6J5GET5_9BURK</name>
<dbReference type="AlphaFoldDB" id="A0A6J5GET5"/>
<accession>A0A6J5GET5</accession>
<gene>
    <name evidence="1" type="ORF">LMG27177_04507</name>
</gene>
<sequence length="197" mass="20342">MFAWTIHQHDVGALPLFSPIEECMKVKASGVIAGALLAVAPLVSFAAGLPAPFEGRSLLQADGVVKSIDQTKQSLTVLDAQGGEGSFTVTDARNLTQIRPGSKVHIQMIRNAVIRVTDGGDGKGSLAQGARRDTMQNVTAEVTAVDRSAGVLALKGANGSVFHIESRTPDAVANLAAGMQVSVTYAPQVSVAVAPAQ</sequence>
<proteinExistence type="predicted"/>